<dbReference type="AlphaFoldDB" id="A0A9P9E3U6"/>
<dbReference type="OrthoDB" id="431825at2759"/>
<dbReference type="GO" id="GO:0003723">
    <property type="term" value="F:RNA binding"/>
    <property type="evidence" value="ECO:0007669"/>
    <property type="project" value="TreeGrafter"/>
</dbReference>
<proteinExistence type="inferred from homology"/>
<feature type="region of interest" description="Disordered" evidence="5">
    <location>
        <begin position="65"/>
        <end position="183"/>
    </location>
</feature>
<dbReference type="InterPro" id="IPR056750">
    <property type="entry name" value="RRM_ESF1"/>
</dbReference>
<feature type="compositionally biased region" description="Basic residues" evidence="5">
    <location>
        <begin position="581"/>
        <end position="591"/>
    </location>
</feature>
<organism evidence="9 10">
    <name type="scientific">Dendryphion nanum</name>
    <dbReference type="NCBI Taxonomy" id="256645"/>
    <lineage>
        <taxon>Eukaryota</taxon>
        <taxon>Fungi</taxon>
        <taxon>Dikarya</taxon>
        <taxon>Ascomycota</taxon>
        <taxon>Pezizomycotina</taxon>
        <taxon>Dothideomycetes</taxon>
        <taxon>Pleosporomycetidae</taxon>
        <taxon>Pleosporales</taxon>
        <taxon>Torulaceae</taxon>
        <taxon>Dendryphion</taxon>
    </lineage>
</organism>
<evidence type="ECO:0000256" key="5">
    <source>
        <dbReference type="SAM" id="MobiDB-lite"/>
    </source>
</evidence>
<feature type="compositionally biased region" description="Basic and acidic residues" evidence="5">
    <location>
        <begin position="629"/>
        <end position="658"/>
    </location>
</feature>
<feature type="domain" description="NUC153" evidence="7">
    <location>
        <begin position="609"/>
        <end position="637"/>
    </location>
</feature>
<evidence type="ECO:0008006" key="11">
    <source>
        <dbReference type="Google" id="ProtNLM"/>
    </source>
</evidence>
<keyword evidence="6" id="KW-0472">Membrane</keyword>
<evidence type="ECO:0000256" key="6">
    <source>
        <dbReference type="SAM" id="Phobius"/>
    </source>
</evidence>
<dbReference type="PANTHER" id="PTHR12202">
    <property type="entry name" value="ESF1 HOMOLOG"/>
    <property type="match status" value="1"/>
</dbReference>
<feature type="region of interest" description="Disordered" evidence="5">
    <location>
        <begin position="470"/>
        <end position="608"/>
    </location>
</feature>
<feature type="region of interest" description="Disordered" evidence="5">
    <location>
        <begin position="416"/>
        <end position="455"/>
    </location>
</feature>
<feature type="region of interest" description="Disordered" evidence="5">
    <location>
        <begin position="625"/>
        <end position="673"/>
    </location>
</feature>
<feature type="transmembrane region" description="Helical" evidence="6">
    <location>
        <begin position="838"/>
        <end position="862"/>
    </location>
</feature>
<comment type="similarity">
    <text evidence="2">Belongs to the ESF1 family.</text>
</comment>
<evidence type="ECO:0000256" key="2">
    <source>
        <dbReference type="ARBA" id="ARBA00009087"/>
    </source>
</evidence>
<dbReference type="Pfam" id="PF25121">
    <property type="entry name" value="RRM_ESF1"/>
    <property type="match status" value="1"/>
</dbReference>
<feature type="compositionally biased region" description="Basic and acidic residues" evidence="5">
    <location>
        <begin position="67"/>
        <end position="93"/>
    </location>
</feature>
<keyword evidence="6" id="KW-0812">Transmembrane</keyword>
<gene>
    <name evidence="9" type="ORF">B0J11DRAFT_557485</name>
</gene>
<feature type="compositionally biased region" description="Basic and acidic residues" evidence="5">
    <location>
        <begin position="538"/>
        <end position="556"/>
    </location>
</feature>
<dbReference type="EMBL" id="JAGMWT010000004">
    <property type="protein sequence ID" value="KAH7130388.1"/>
    <property type="molecule type" value="Genomic_DNA"/>
</dbReference>
<feature type="transmembrane region" description="Helical" evidence="6">
    <location>
        <begin position="702"/>
        <end position="728"/>
    </location>
</feature>
<evidence type="ECO:0000259" key="7">
    <source>
        <dbReference type="Pfam" id="PF08159"/>
    </source>
</evidence>
<feature type="compositionally biased region" description="Basic residues" evidence="5">
    <location>
        <begin position="475"/>
        <end position="487"/>
    </location>
</feature>
<dbReference type="Proteomes" id="UP000700596">
    <property type="component" value="Unassembled WGS sequence"/>
</dbReference>
<protein>
    <recommendedName>
        <fullName evidence="11">NUC153 domain-containing protein</fullName>
    </recommendedName>
</protein>
<evidence type="ECO:0000256" key="3">
    <source>
        <dbReference type="ARBA" id="ARBA00023054"/>
    </source>
</evidence>
<feature type="compositionally biased region" description="Acidic residues" evidence="5">
    <location>
        <begin position="498"/>
        <end position="511"/>
    </location>
</feature>
<feature type="transmembrane region" description="Helical" evidence="6">
    <location>
        <begin position="941"/>
        <end position="972"/>
    </location>
</feature>
<evidence type="ECO:0000256" key="4">
    <source>
        <dbReference type="ARBA" id="ARBA00023242"/>
    </source>
</evidence>
<comment type="subcellular location">
    <subcellularLocation>
        <location evidence="1">Nucleus</location>
        <location evidence="1">Nucleolus</location>
    </subcellularLocation>
</comment>
<sequence>MPLPKRPALPVKAKRSTESSKPKKDSRFSNFGTDAKFRLPSKKHTKTNLDSRFSRLLSDPDFYNKASVDRYGRKVEKDAGKKKLERFYRQNEDEHNEEDGSEEEDEDEYTGPDSEQARKRDKAVKRELAKIDIRGKKYDPIRDGGISSSSSEESSSDEEEEVEEEDVEAEAELAGPGNDIPEGEVTSRLAAVNMDWDNIRASDIMAVANSFLPADGKIVNVTIYPRAPREIFASSKNNDDLLTLDEPLDLDDSEDEERLKQKLLQEGNGEEFDTKALRAYQLDRLRYYYAVIEFSSPNAAKAVYDNMDGLEYLTSANFFDLRFIPDETTFDEEPHDQCKQIPKAYKPNEFSTDALTHSKVKLTWDADDVTRKEAQKRAFSRDELDDNELKTYLGSDSESEADADQSAKTASLRAALGLGSTEEPSRSSKRDRDFKKPDGEMQVTFSSVLSSQNNKPVIEYEETTLEKFVRQQKERKAKRKERAKARKAGLDPDAIEAPVEEEAIENDDDPWNDPFFGSDPEDAKAAEMKAKKAKRKEKREEREKDEKEVAEQRAKLELLMADDDGNGMQHFDMNEISKAEKAKKKGKKGKKSKEPVEVVEDDFNVDTQDPRFGKLFESHEFAIDPTNPRFKETKGMKALLEEGRRKRKRDRDDVDEAGRGQNKSQEIKDQSEGELEELQKLAARVKAKNKKGNCSNGVEPDIAGIGVVISFVLASIMTTVASILAMLLEQAFDDKGQFNVRKPVEYFRERFLHTEWKMNYAWRPFLDPLIIGLGDQQLITGYAVLFSGWIKVAQNAFEAQGAHFVLVLYICALSSSSHLAALITLRKYFRKYKLIAKIRIATVVIFALFLFCSMIACIAMPPTTMVYDGKIETQRRVHRLSFLVPMFFMLIGFSTALVCILYRPKSPGLAYQTSDLSGRSILSLIHRVTDHKRSLSIPRNIGLVILYYLFLNPLVAFIVQIILMLLSIILVLTQKFSKPAGGDKGRWCGLEDPAENSWGFGQTLSLVMLLLPAMSAGQTYLEGRQNLKQGAD</sequence>
<keyword evidence="6" id="KW-1133">Transmembrane helix</keyword>
<feature type="compositionally biased region" description="Basic and acidic residues" evidence="5">
    <location>
        <begin position="15"/>
        <end position="27"/>
    </location>
</feature>
<dbReference type="GO" id="GO:0005730">
    <property type="term" value="C:nucleolus"/>
    <property type="evidence" value="ECO:0007669"/>
    <property type="project" value="UniProtKB-SubCell"/>
</dbReference>
<dbReference type="PANTHER" id="PTHR12202:SF0">
    <property type="entry name" value="ESF1 HOMOLOG"/>
    <property type="match status" value="1"/>
</dbReference>
<feature type="transmembrane region" description="Helical" evidence="6">
    <location>
        <begin position="765"/>
        <end position="790"/>
    </location>
</feature>
<feature type="compositionally biased region" description="Basic and acidic residues" evidence="5">
    <location>
        <begin position="521"/>
        <end position="530"/>
    </location>
</feature>
<dbReference type="GO" id="GO:0006364">
    <property type="term" value="P:rRNA processing"/>
    <property type="evidence" value="ECO:0007669"/>
    <property type="project" value="InterPro"/>
</dbReference>
<feature type="compositionally biased region" description="Basic and acidic residues" evidence="5">
    <location>
        <begin position="124"/>
        <end position="142"/>
    </location>
</feature>
<reference evidence="9" key="1">
    <citation type="journal article" date="2021" name="Nat. Commun.">
        <title>Genetic determinants of endophytism in the Arabidopsis root mycobiome.</title>
        <authorList>
            <person name="Mesny F."/>
            <person name="Miyauchi S."/>
            <person name="Thiergart T."/>
            <person name="Pickel B."/>
            <person name="Atanasova L."/>
            <person name="Karlsson M."/>
            <person name="Huettel B."/>
            <person name="Barry K.W."/>
            <person name="Haridas S."/>
            <person name="Chen C."/>
            <person name="Bauer D."/>
            <person name="Andreopoulos W."/>
            <person name="Pangilinan J."/>
            <person name="LaButti K."/>
            <person name="Riley R."/>
            <person name="Lipzen A."/>
            <person name="Clum A."/>
            <person name="Drula E."/>
            <person name="Henrissat B."/>
            <person name="Kohler A."/>
            <person name="Grigoriev I.V."/>
            <person name="Martin F.M."/>
            <person name="Hacquard S."/>
        </authorList>
    </citation>
    <scope>NUCLEOTIDE SEQUENCE</scope>
    <source>
        <strain evidence="9">MPI-CAGE-CH-0243</strain>
    </source>
</reference>
<feature type="compositionally biased region" description="Basic and acidic residues" evidence="5">
    <location>
        <begin position="423"/>
        <end position="439"/>
    </location>
</feature>
<keyword evidence="10" id="KW-1185">Reference proteome</keyword>
<evidence type="ECO:0000259" key="8">
    <source>
        <dbReference type="Pfam" id="PF25121"/>
    </source>
</evidence>
<name>A0A9P9E3U6_9PLEO</name>
<keyword evidence="3" id="KW-0175">Coiled coil</keyword>
<feature type="compositionally biased region" description="Acidic residues" evidence="5">
    <location>
        <begin position="154"/>
        <end position="171"/>
    </location>
</feature>
<dbReference type="Pfam" id="PF08159">
    <property type="entry name" value="NUC153"/>
    <property type="match status" value="1"/>
</dbReference>
<keyword evidence="4" id="KW-0539">Nucleus</keyword>
<feature type="domain" description="ESF1 RRM" evidence="8">
    <location>
        <begin position="186"/>
        <end position="338"/>
    </location>
</feature>
<feature type="transmembrane region" description="Helical" evidence="6">
    <location>
        <begin position="882"/>
        <end position="902"/>
    </location>
</feature>
<feature type="compositionally biased region" description="Polar residues" evidence="5">
    <location>
        <begin position="443"/>
        <end position="455"/>
    </location>
</feature>
<evidence type="ECO:0000313" key="9">
    <source>
        <dbReference type="EMBL" id="KAH7130388.1"/>
    </source>
</evidence>
<evidence type="ECO:0000256" key="1">
    <source>
        <dbReference type="ARBA" id="ARBA00004604"/>
    </source>
</evidence>
<evidence type="ECO:0000313" key="10">
    <source>
        <dbReference type="Proteomes" id="UP000700596"/>
    </source>
</evidence>
<accession>A0A9P9E3U6</accession>
<feature type="transmembrane region" description="Helical" evidence="6">
    <location>
        <begin position="802"/>
        <end position="826"/>
    </location>
</feature>
<feature type="region of interest" description="Disordered" evidence="5">
    <location>
        <begin position="1"/>
        <end position="48"/>
    </location>
</feature>
<feature type="compositionally biased region" description="Acidic residues" evidence="5">
    <location>
        <begin position="94"/>
        <end position="110"/>
    </location>
</feature>
<dbReference type="InterPro" id="IPR039754">
    <property type="entry name" value="Esf1"/>
</dbReference>
<comment type="caution">
    <text evidence="9">The sequence shown here is derived from an EMBL/GenBank/DDBJ whole genome shotgun (WGS) entry which is preliminary data.</text>
</comment>
<dbReference type="InterPro" id="IPR012580">
    <property type="entry name" value="NUC153"/>
</dbReference>